<keyword evidence="4" id="KW-1185">Reference proteome</keyword>
<keyword evidence="1" id="KW-0812">Transmembrane</keyword>
<accession>A0ABS9SCI1</accession>
<dbReference type="InterPro" id="IPR019251">
    <property type="entry name" value="DUF2231_TM"/>
</dbReference>
<feature type="transmembrane region" description="Helical" evidence="1">
    <location>
        <begin position="83"/>
        <end position="102"/>
    </location>
</feature>
<proteinExistence type="predicted"/>
<comment type="caution">
    <text evidence="3">The sequence shown here is derived from an EMBL/GenBank/DDBJ whole genome shotgun (WGS) entry which is preliminary data.</text>
</comment>
<evidence type="ECO:0000259" key="2">
    <source>
        <dbReference type="Pfam" id="PF09990"/>
    </source>
</evidence>
<feature type="transmembrane region" description="Helical" evidence="1">
    <location>
        <begin position="49"/>
        <end position="71"/>
    </location>
</feature>
<dbReference type="InterPro" id="IPR016923">
    <property type="entry name" value="UCP029509"/>
</dbReference>
<reference evidence="3 4" key="1">
    <citation type="submission" date="2022-03" db="EMBL/GenBank/DDBJ databases">
        <title>Genomic signatures underlying metal tolerance in selected Arctic bacterial isolates.</title>
        <authorList>
            <person name="Thomas F.A."/>
            <person name="Venkatachalam S."/>
            <person name="Krishnan K.P."/>
        </authorList>
    </citation>
    <scope>NUCLEOTIDE SEQUENCE [LARGE SCALE GENOMIC DNA]</scope>
    <source>
        <strain evidence="3 4">HM116</strain>
    </source>
</reference>
<dbReference type="EMBL" id="JAKVTW010000025">
    <property type="protein sequence ID" value="MCH4813800.1"/>
    <property type="molecule type" value="Genomic_DNA"/>
</dbReference>
<feature type="transmembrane region" description="Helical" evidence="1">
    <location>
        <begin position="114"/>
        <end position="133"/>
    </location>
</feature>
<evidence type="ECO:0000256" key="1">
    <source>
        <dbReference type="SAM" id="Phobius"/>
    </source>
</evidence>
<dbReference type="Proteomes" id="UP001320609">
    <property type="component" value="Unassembled WGS sequence"/>
</dbReference>
<feature type="transmembrane region" description="Helical" evidence="1">
    <location>
        <begin position="16"/>
        <end position="37"/>
    </location>
</feature>
<organism evidence="3 4">
    <name type="scientific">Vreelandella neptunia</name>
    <dbReference type="NCBI Taxonomy" id="115551"/>
    <lineage>
        <taxon>Bacteria</taxon>
        <taxon>Pseudomonadati</taxon>
        <taxon>Pseudomonadota</taxon>
        <taxon>Gammaproteobacteria</taxon>
        <taxon>Oceanospirillales</taxon>
        <taxon>Halomonadaceae</taxon>
        <taxon>Vreelandella</taxon>
    </lineage>
</organism>
<name>A0ABS9SCI1_9GAMM</name>
<protein>
    <recommendedName>
        <fullName evidence="2">DUF2231 domain-containing protein</fullName>
    </recommendedName>
</protein>
<dbReference type="PIRSF" id="PIRSF029509">
    <property type="entry name" value="UCP029509"/>
    <property type="match status" value="1"/>
</dbReference>
<evidence type="ECO:0000313" key="3">
    <source>
        <dbReference type="EMBL" id="MCH4813800.1"/>
    </source>
</evidence>
<keyword evidence="1" id="KW-0472">Membrane</keyword>
<dbReference type="RefSeq" id="WP_240720236.1">
    <property type="nucleotide sequence ID" value="NZ_JAKVTW010000025.1"/>
</dbReference>
<dbReference type="Pfam" id="PF09990">
    <property type="entry name" value="DUF2231"/>
    <property type="match status" value="1"/>
</dbReference>
<keyword evidence="1" id="KW-1133">Transmembrane helix</keyword>
<evidence type="ECO:0000313" key="4">
    <source>
        <dbReference type="Proteomes" id="UP001320609"/>
    </source>
</evidence>
<gene>
    <name evidence="3" type="ORF">MLE19_20975</name>
</gene>
<sequence>MTATVERTVRSGIHPLHAVLLAGTIPLFLGAALSDYLYSTSYHIQWSTFASWLIAGGLVFTGFALLAAIIGLFRAAGRRGRSLFYLFLLLVTWVVGFINELVHARDAWAMMPTGFVLSIVVTVLACAATWIGFSLRSAGGKP</sequence>
<feature type="domain" description="DUF2231" evidence="2">
    <location>
        <begin position="14"/>
        <end position="135"/>
    </location>
</feature>